<dbReference type="PANTHER" id="PTHR20997">
    <property type="entry name" value="EG:BACR42I17.2 PROTEIN-RELATED"/>
    <property type="match status" value="1"/>
</dbReference>
<organism evidence="2">
    <name type="scientific">Photinus pyralis</name>
    <name type="common">Common eastern firefly</name>
    <name type="synonym">Lampyris pyralis</name>
    <dbReference type="NCBI Taxonomy" id="7054"/>
    <lineage>
        <taxon>Eukaryota</taxon>
        <taxon>Metazoa</taxon>
        <taxon>Ecdysozoa</taxon>
        <taxon>Arthropoda</taxon>
        <taxon>Hexapoda</taxon>
        <taxon>Insecta</taxon>
        <taxon>Pterygota</taxon>
        <taxon>Neoptera</taxon>
        <taxon>Endopterygota</taxon>
        <taxon>Coleoptera</taxon>
        <taxon>Polyphaga</taxon>
        <taxon>Elateriformia</taxon>
        <taxon>Elateroidea</taxon>
        <taxon>Lampyridae</taxon>
        <taxon>Lampyrinae</taxon>
        <taxon>Photinus</taxon>
    </lineage>
</organism>
<feature type="signal peptide" evidence="1">
    <location>
        <begin position="1"/>
        <end position="18"/>
    </location>
</feature>
<dbReference type="PANTHER" id="PTHR20997:SF2">
    <property type="entry name" value="EG:BACR42I17.2 PROTEIN-RELATED"/>
    <property type="match status" value="1"/>
</dbReference>
<protein>
    <recommendedName>
        <fullName evidence="3">Secreted protein</fullName>
    </recommendedName>
</protein>
<evidence type="ECO:0000313" key="2">
    <source>
        <dbReference type="EMBL" id="JAV78330.1"/>
    </source>
</evidence>
<dbReference type="GeneID" id="116175614"/>
<dbReference type="Pfam" id="PF07165">
    <property type="entry name" value="DUF1397"/>
    <property type="match status" value="1"/>
</dbReference>
<evidence type="ECO:0008006" key="3">
    <source>
        <dbReference type="Google" id="ProtNLM"/>
    </source>
</evidence>
<name>A0A1Y1M104_PHOPY</name>
<dbReference type="AlphaFoldDB" id="A0A1Y1M104"/>
<dbReference type="EMBL" id="GEZM01044285">
    <property type="protein sequence ID" value="JAV78330.1"/>
    <property type="molecule type" value="Transcribed_RNA"/>
</dbReference>
<proteinExistence type="predicted"/>
<sequence length="223" mass="25077">MRIRLYLLLLLGASGATSNSSPPTFLDFANFTATEAQIRNKCPSSSAFDKLKAGYAQIRANITEEFQLETILNEAESFRKRFLHDALLGYCDRRGWYRRATKKTLLALRNCLDPSEKSVIHLVNAVIEVVNEFICYEDGARAAMFVSEDGFECVLVKAEKMRTCLSNTIAIHPTLTIILEDYLSMSKCVVRTLDECDDVTAANMVHALMKRVHIFSSNYTATV</sequence>
<dbReference type="EMBL" id="GEZM01044283">
    <property type="protein sequence ID" value="JAV78334.1"/>
    <property type="molecule type" value="Transcribed_RNA"/>
</dbReference>
<evidence type="ECO:0000256" key="1">
    <source>
        <dbReference type="SAM" id="SignalP"/>
    </source>
</evidence>
<dbReference type="KEGG" id="ppyr:116175614"/>
<dbReference type="InterPro" id="IPR009832">
    <property type="entry name" value="DUF1397"/>
</dbReference>
<reference evidence="2" key="1">
    <citation type="journal article" date="2016" name="Sci. Rep.">
        <title>Molecular characterization of firefly nuptial gifts: a multi-omics approach sheds light on postcopulatory sexual selection.</title>
        <authorList>
            <person name="Al-Wathiqui N."/>
            <person name="Fallon T.R."/>
            <person name="South A."/>
            <person name="Weng J.K."/>
            <person name="Lewis S.M."/>
        </authorList>
    </citation>
    <scope>NUCLEOTIDE SEQUENCE</scope>
</reference>
<feature type="chain" id="PRO_5011907425" description="Secreted protein" evidence="1">
    <location>
        <begin position="19"/>
        <end position="223"/>
    </location>
</feature>
<dbReference type="RefSeq" id="XP_031349686.1">
    <property type="nucleotide sequence ID" value="XM_031493826.1"/>
</dbReference>
<accession>A0A1Y1M104</accession>
<keyword evidence="1" id="KW-0732">Signal</keyword>